<evidence type="ECO:0000313" key="5">
    <source>
        <dbReference type="Proteomes" id="UP000254626"/>
    </source>
</evidence>
<evidence type="ECO:0000313" key="3">
    <source>
        <dbReference type="EMBL" id="SUP21146.1"/>
    </source>
</evidence>
<keyword evidence="4" id="KW-1185">Reference proteome</keyword>
<organism evidence="3 5">
    <name type="scientific">Vibrio fluvialis</name>
    <dbReference type="NCBI Taxonomy" id="676"/>
    <lineage>
        <taxon>Bacteria</taxon>
        <taxon>Pseudomonadati</taxon>
        <taxon>Pseudomonadota</taxon>
        <taxon>Gammaproteobacteria</taxon>
        <taxon>Vibrionales</taxon>
        <taxon>Vibrionaceae</taxon>
        <taxon>Vibrio</taxon>
    </lineage>
</organism>
<dbReference type="Proteomes" id="UP000254626">
    <property type="component" value="Unassembled WGS sequence"/>
</dbReference>
<proteinExistence type="predicted"/>
<feature type="signal peptide" evidence="1">
    <location>
        <begin position="1"/>
        <end position="19"/>
    </location>
</feature>
<sequence>MHKATLFVTALCCSFSVSAKEGWEASFGLGGALNLQESITIKMDNGERIESNSVSLNTKPFNSPPYYNLRTGYWKDDTAWEVEFIHHKLYANASDLDDRVQNFEITDGYNLLYLNYAAVYTQGWNVRAGFGVVIPHPDVTVDNQRSHGGYQLGGVTTQLALEREFVVSDSVLFSLEGKVTYSYAEIDLDYGKATVPNTALHLLGQFKFRL</sequence>
<evidence type="ECO:0000256" key="1">
    <source>
        <dbReference type="SAM" id="SignalP"/>
    </source>
</evidence>
<reference evidence="3 5" key="3">
    <citation type="submission" date="2018-06" db="EMBL/GenBank/DDBJ databases">
        <authorList>
            <consortium name="Pathogen Informatics"/>
            <person name="Doyle S."/>
        </authorList>
    </citation>
    <scope>NUCLEOTIDE SEQUENCE [LARGE SCALE GENOMIC DNA]</scope>
    <source>
        <strain evidence="3 5">NCTC11327</strain>
    </source>
</reference>
<feature type="chain" id="PRO_5043690720" description="Outer membrane protein beta-barrel domain-containing protein" evidence="1">
    <location>
        <begin position="20"/>
        <end position="210"/>
    </location>
</feature>
<dbReference type="AlphaFoldDB" id="A0AAX2LP24"/>
<evidence type="ECO:0008006" key="6">
    <source>
        <dbReference type="Google" id="ProtNLM"/>
    </source>
</evidence>
<dbReference type="Proteomes" id="UP000057088">
    <property type="component" value="Chromosome 2"/>
</dbReference>
<evidence type="ECO:0000313" key="2">
    <source>
        <dbReference type="EMBL" id="AMF93730.1"/>
    </source>
</evidence>
<gene>
    <name evidence="2" type="ORF">AL536_09365</name>
    <name evidence="3" type="ORF">NCTC11327_00603</name>
</gene>
<accession>A0AAX2LP24</accession>
<dbReference type="KEGG" id="vfl:AL536_09365"/>
<evidence type="ECO:0000313" key="4">
    <source>
        <dbReference type="Proteomes" id="UP000057088"/>
    </source>
</evidence>
<name>A0AAX2LP24_VIBFL</name>
<dbReference type="EMBL" id="CP014035">
    <property type="protein sequence ID" value="AMF93730.1"/>
    <property type="molecule type" value="Genomic_DNA"/>
</dbReference>
<dbReference type="GeneID" id="29386742"/>
<reference evidence="2" key="2">
    <citation type="submission" date="2018-01" db="EMBL/GenBank/DDBJ databases">
        <title>FDA dAtabase for Regulatory Grade micrObial Sequences (FDA-ARGOS): Supporting development and validation of Infectious Disease Dx tests.</title>
        <authorList>
            <person name="Hoffmann M."/>
            <person name="Allard M."/>
            <person name="Evans P."/>
            <person name="Brown E."/>
            <person name="Tallon L."/>
            <person name="Sadzewicz L."/>
            <person name="Sengamalay N."/>
            <person name="Ott S."/>
            <person name="Godinez A."/>
            <person name="Nagaraj S."/>
            <person name="Vyas G."/>
            <person name="Aluvathingal J."/>
            <person name="Nadendla S."/>
            <person name="Geyer C."/>
            <person name="Sichtig H."/>
        </authorList>
    </citation>
    <scope>NUCLEOTIDE SEQUENCE</scope>
    <source>
        <strain evidence="2">ATCC 33809</strain>
    </source>
</reference>
<keyword evidence="1" id="KW-0732">Signal</keyword>
<protein>
    <recommendedName>
        <fullName evidence="6">Outer membrane protein beta-barrel domain-containing protein</fullName>
    </recommendedName>
</protein>
<reference evidence="4" key="1">
    <citation type="submission" date="2015-12" db="EMBL/GenBank/DDBJ databases">
        <title>FDA dAtabase for Regulatory Grade micrObial Sequences (FDA-ARGOS): Supporting development and validation of Infectious Disease Dx tests.</title>
        <authorList>
            <person name="Hoffmann M."/>
            <person name="Allard M."/>
            <person name="Evans P."/>
            <person name="Brown E."/>
            <person name="Tallon L.J."/>
            <person name="Sadzewicz L."/>
            <person name="Sengamalay N."/>
            <person name="Ott S."/>
            <person name="Godinez A."/>
            <person name="Nagaraj S."/>
            <person name="Vyas G."/>
            <person name="Aluvathingal J."/>
            <person name="Nadendla S."/>
            <person name="Geyer C."/>
            <person name="Sichtig H."/>
        </authorList>
    </citation>
    <scope>NUCLEOTIDE SEQUENCE [LARGE SCALE GENOMIC DNA]</scope>
    <source>
        <strain evidence="4">ATCC 33809</strain>
    </source>
</reference>
<dbReference type="EMBL" id="UHIP01000001">
    <property type="protein sequence ID" value="SUP21146.1"/>
    <property type="molecule type" value="Genomic_DNA"/>
</dbReference>
<dbReference type="RefSeq" id="WP_024373306.1">
    <property type="nucleotide sequence ID" value="NZ_AP028128.1"/>
</dbReference>